<proteinExistence type="predicted"/>
<protein>
    <submittedName>
        <fullName evidence="1">Uncharacterized protein</fullName>
    </submittedName>
</protein>
<sequence>MPHLPGNNMTQLSDRLETILHQAERRALVAVLRSRPELTLDQLQACFTGRYGEILQTITIRELTDTKVALDLPSDGGPVIDRGALERAKRLTGEAFDACVLQAIQSAGGQPVSASYLRVRVGGPRWKLLGSLRRLVEAGQVERTGVTSSTRYRPLVVPKP</sequence>
<dbReference type="OrthoDB" id="5513867at2"/>
<gene>
    <name evidence="1" type="ORF">ENSA7_36490</name>
</gene>
<dbReference type="Proteomes" id="UP000238823">
    <property type="component" value="Unassembled WGS sequence"/>
</dbReference>
<dbReference type="EMBL" id="PVNL01000069">
    <property type="protein sequence ID" value="PRQ06773.1"/>
    <property type="molecule type" value="Genomic_DNA"/>
</dbReference>
<reference evidence="1 2" key="1">
    <citation type="submission" date="2018-03" db="EMBL/GenBank/DDBJ databases">
        <title>Draft Genome Sequences of the Obligatory Marine Myxobacteria Enhygromyxa salina SWB007.</title>
        <authorList>
            <person name="Poehlein A."/>
            <person name="Moghaddam J.A."/>
            <person name="Harms H."/>
            <person name="Alanjari M."/>
            <person name="Koenig G.M."/>
            <person name="Daniel R."/>
            <person name="Schaeberle T.F."/>
        </authorList>
    </citation>
    <scope>NUCLEOTIDE SEQUENCE [LARGE SCALE GENOMIC DNA]</scope>
    <source>
        <strain evidence="1 2">SWB007</strain>
    </source>
</reference>
<organism evidence="1 2">
    <name type="scientific">Enhygromyxa salina</name>
    <dbReference type="NCBI Taxonomy" id="215803"/>
    <lineage>
        <taxon>Bacteria</taxon>
        <taxon>Pseudomonadati</taxon>
        <taxon>Myxococcota</taxon>
        <taxon>Polyangia</taxon>
        <taxon>Nannocystales</taxon>
        <taxon>Nannocystaceae</taxon>
        <taxon>Enhygromyxa</taxon>
    </lineage>
</organism>
<comment type="caution">
    <text evidence="1">The sequence shown here is derived from an EMBL/GenBank/DDBJ whole genome shotgun (WGS) entry which is preliminary data.</text>
</comment>
<evidence type="ECO:0000313" key="2">
    <source>
        <dbReference type="Proteomes" id="UP000238823"/>
    </source>
</evidence>
<accession>A0A2S9YNV2</accession>
<dbReference type="RefSeq" id="WP_106090616.1">
    <property type="nucleotide sequence ID" value="NZ_PVNL01000069.1"/>
</dbReference>
<name>A0A2S9YNV2_9BACT</name>
<dbReference type="AlphaFoldDB" id="A0A2S9YNV2"/>
<evidence type="ECO:0000313" key="1">
    <source>
        <dbReference type="EMBL" id="PRQ06773.1"/>
    </source>
</evidence>